<dbReference type="AlphaFoldDB" id="A0A1H8TBQ7"/>
<organism evidence="1 2">
    <name type="scientific">Rhodopseudomonas pseudopalustris</name>
    <dbReference type="NCBI Taxonomy" id="1513892"/>
    <lineage>
        <taxon>Bacteria</taxon>
        <taxon>Pseudomonadati</taxon>
        <taxon>Pseudomonadota</taxon>
        <taxon>Alphaproteobacteria</taxon>
        <taxon>Hyphomicrobiales</taxon>
        <taxon>Nitrobacteraceae</taxon>
        <taxon>Rhodopseudomonas</taxon>
    </lineage>
</organism>
<dbReference type="Proteomes" id="UP000199615">
    <property type="component" value="Unassembled WGS sequence"/>
</dbReference>
<keyword evidence="2" id="KW-1185">Reference proteome</keyword>
<accession>A0A1H8TBQ7</accession>
<sequence length="32" mass="3487">MLKIFIQEAAALTSIALFIGMVAVWAQVLPQL</sequence>
<protein>
    <submittedName>
        <fullName evidence="1">Uncharacterized protein</fullName>
    </submittedName>
</protein>
<reference evidence="2" key="1">
    <citation type="submission" date="2016-10" db="EMBL/GenBank/DDBJ databases">
        <authorList>
            <person name="Varghese N."/>
            <person name="Submissions S."/>
        </authorList>
    </citation>
    <scope>NUCLEOTIDE SEQUENCE [LARGE SCALE GENOMIC DNA]</scope>
    <source>
        <strain evidence="2">DSM 123</strain>
    </source>
</reference>
<evidence type="ECO:0000313" key="2">
    <source>
        <dbReference type="Proteomes" id="UP000199615"/>
    </source>
</evidence>
<evidence type="ECO:0000313" key="1">
    <source>
        <dbReference type="EMBL" id="SEO88014.1"/>
    </source>
</evidence>
<dbReference type="EMBL" id="FODT01000005">
    <property type="protein sequence ID" value="SEO88014.1"/>
    <property type="molecule type" value="Genomic_DNA"/>
</dbReference>
<proteinExistence type="predicted"/>
<gene>
    <name evidence="1" type="ORF">SAMN05444123_105312</name>
</gene>
<name>A0A1H8TBQ7_9BRAD</name>